<protein>
    <submittedName>
        <fullName evidence="1">Uncharacterized protein</fullName>
    </submittedName>
</protein>
<name>A0A8T1TTK4_9STRA</name>
<comment type="caution">
    <text evidence="1">The sequence shown here is derived from an EMBL/GenBank/DDBJ whole genome shotgun (WGS) entry which is preliminary data.</text>
</comment>
<dbReference type="AlphaFoldDB" id="A0A8T1TTK4"/>
<reference evidence="1" key="1">
    <citation type="submission" date="2021-01" db="EMBL/GenBank/DDBJ databases">
        <title>Phytophthora aleatoria, a newly-described species from Pinus radiata is distinct from Phytophthora cactorum isolates based on comparative genomics.</title>
        <authorList>
            <person name="Mcdougal R."/>
            <person name="Panda P."/>
            <person name="Williams N."/>
            <person name="Studholme D.J."/>
        </authorList>
    </citation>
    <scope>NUCLEOTIDE SEQUENCE</scope>
    <source>
        <strain evidence="1">NZFS 3830</strain>
    </source>
</reference>
<evidence type="ECO:0000313" key="1">
    <source>
        <dbReference type="EMBL" id="KAG6947061.1"/>
    </source>
</evidence>
<dbReference type="Proteomes" id="UP000688947">
    <property type="component" value="Unassembled WGS sequence"/>
</dbReference>
<evidence type="ECO:0000313" key="2">
    <source>
        <dbReference type="Proteomes" id="UP000688947"/>
    </source>
</evidence>
<gene>
    <name evidence="1" type="ORF">JG687_00016346</name>
</gene>
<accession>A0A8T1TTK4</accession>
<dbReference type="EMBL" id="JAENGZ010001626">
    <property type="protein sequence ID" value="KAG6947061.1"/>
    <property type="molecule type" value="Genomic_DNA"/>
</dbReference>
<proteinExistence type="predicted"/>
<organism evidence="1 2">
    <name type="scientific">Phytophthora cactorum</name>
    <dbReference type="NCBI Taxonomy" id="29920"/>
    <lineage>
        <taxon>Eukaryota</taxon>
        <taxon>Sar</taxon>
        <taxon>Stramenopiles</taxon>
        <taxon>Oomycota</taxon>
        <taxon>Peronosporomycetes</taxon>
        <taxon>Peronosporales</taxon>
        <taxon>Peronosporaceae</taxon>
        <taxon>Phytophthora</taxon>
    </lineage>
</organism>
<sequence>MHDKKDFGRCRIGGNVSDSCEHPRADISQHSLFFWDINYHHLPEEFEFPSTDLLTASWKLG</sequence>